<sequence length="150" mass="16252">MTVAGPSLAIRHARDEDAGAIADLCVQLGYAATADEIASRLRKLLAMPTQAVFVACDEDDSVRGYIATEQRLLLESGAHVEIVGLAVDAAHRRGGAGRALLTAAESWAYRRGVSRLRVRSNVLREEAHAFYPGMGYALDKTQHCYLRDLA</sequence>
<keyword evidence="2" id="KW-0012">Acyltransferase</keyword>
<keyword evidence="1 4" id="KW-0808">Transferase</keyword>
<accession>A0A344J7P6</accession>
<dbReference type="EMBL" id="CP029556">
    <property type="protein sequence ID" value="AXA85056.1"/>
    <property type="molecule type" value="Genomic_DNA"/>
</dbReference>
<feature type="domain" description="N-acetyltransferase" evidence="3">
    <location>
        <begin position="8"/>
        <end position="150"/>
    </location>
</feature>
<evidence type="ECO:0000259" key="3">
    <source>
        <dbReference type="PROSITE" id="PS51186"/>
    </source>
</evidence>
<dbReference type="OrthoDB" id="6456007at2"/>
<name>A0A344J7P6_9GAMM</name>
<evidence type="ECO:0000256" key="2">
    <source>
        <dbReference type="ARBA" id="ARBA00023315"/>
    </source>
</evidence>
<dbReference type="InterPro" id="IPR016181">
    <property type="entry name" value="Acyl_CoA_acyltransferase"/>
</dbReference>
<dbReference type="KEGG" id="lue:DCD74_10510"/>
<gene>
    <name evidence="4" type="ORF">DCD74_10510</name>
</gene>
<dbReference type="AlphaFoldDB" id="A0A344J7P6"/>
<dbReference type="InterPro" id="IPR050832">
    <property type="entry name" value="Bact_Acetyltransf"/>
</dbReference>
<dbReference type="SUPFAM" id="SSF55729">
    <property type="entry name" value="Acyl-CoA N-acyltransferases (Nat)"/>
    <property type="match status" value="1"/>
</dbReference>
<evidence type="ECO:0000256" key="1">
    <source>
        <dbReference type="ARBA" id="ARBA00022679"/>
    </source>
</evidence>
<dbReference type="InterPro" id="IPR000182">
    <property type="entry name" value="GNAT_dom"/>
</dbReference>
<dbReference type="Gene3D" id="3.40.630.30">
    <property type="match status" value="1"/>
</dbReference>
<evidence type="ECO:0000313" key="5">
    <source>
        <dbReference type="Proteomes" id="UP000251842"/>
    </source>
</evidence>
<dbReference type="Proteomes" id="UP000251842">
    <property type="component" value="Chromosome"/>
</dbReference>
<protein>
    <submittedName>
        <fullName evidence="4">GNAT family N-acetyltransferase</fullName>
    </submittedName>
</protein>
<dbReference type="PANTHER" id="PTHR43877">
    <property type="entry name" value="AMINOALKYLPHOSPHONATE N-ACETYLTRANSFERASE-RELATED-RELATED"/>
    <property type="match status" value="1"/>
</dbReference>
<organism evidence="4 5">
    <name type="scientific">Solilutibacter oculi</name>
    <dbReference type="NCBI Taxonomy" id="2698682"/>
    <lineage>
        <taxon>Bacteria</taxon>
        <taxon>Pseudomonadati</taxon>
        <taxon>Pseudomonadota</taxon>
        <taxon>Gammaproteobacteria</taxon>
        <taxon>Lysobacterales</taxon>
        <taxon>Lysobacteraceae</taxon>
        <taxon>Solilutibacter</taxon>
    </lineage>
</organism>
<dbReference type="PROSITE" id="PS51186">
    <property type="entry name" value="GNAT"/>
    <property type="match status" value="1"/>
</dbReference>
<reference evidence="5" key="1">
    <citation type="submission" date="2018-05" db="EMBL/GenBank/DDBJ databases">
        <title>Luteimonas pekinense sp. nov., isolated from human Meibomian gland secretions, Beijing, China.</title>
        <authorList>
            <person name="Wen T."/>
            <person name="Bai H."/>
            <person name="Lv H."/>
        </authorList>
    </citation>
    <scope>NUCLEOTIDE SEQUENCE [LARGE SCALE GENOMIC DNA]</scope>
    <source>
        <strain evidence="5">83-4</strain>
    </source>
</reference>
<keyword evidence="5" id="KW-1185">Reference proteome</keyword>
<proteinExistence type="predicted"/>
<dbReference type="CDD" id="cd04301">
    <property type="entry name" value="NAT_SF"/>
    <property type="match status" value="1"/>
</dbReference>
<dbReference type="Pfam" id="PF00583">
    <property type="entry name" value="Acetyltransf_1"/>
    <property type="match status" value="1"/>
</dbReference>
<evidence type="ECO:0000313" key="4">
    <source>
        <dbReference type="EMBL" id="AXA85056.1"/>
    </source>
</evidence>
<dbReference type="GO" id="GO:0016747">
    <property type="term" value="F:acyltransferase activity, transferring groups other than amino-acyl groups"/>
    <property type="evidence" value="ECO:0007669"/>
    <property type="project" value="InterPro"/>
</dbReference>